<dbReference type="EMBL" id="VVIM01000010">
    <property type="protein sequence ID" value="KAB0792544.1"/>
    <property type="molecule type" value="Genomic_DNA"/>
</dbReference>
<evidence type="ECO:0000256" key="7">
    <source>
        <dbReference type="SAM" id="MobiDB-lite"/>
    </source>
</evidence>
<evidence type="ECO:0000259" key="8">
    <source>
        <dbReference type="PROSITE" id="PS50157"/>
    </source>
</evidence>
<evidence type="ECO:0000313" key="9">
    <source>
        <dbReference type="EMBL" id="KAB0792544.1"/>
    </source>
</evidence>
<proteinExistence type="predicted"/>
<dbReference type="FunFam" id="3.30.160.60:FF:002388">
    <property type="entry name" value="Uncharacterized protein, isoform B"/>
    <property type="match status" value="1"/>
</dbReference>
<feature type="domain" description="C2H2-type" evidence="8">
    <location>
        <begin position="222"/>
        <end position="249"/>
    </location>
</feature>
<keyword evidence="10" id="KW-1185">Reference proteome</keyword>
<feature type="domain" description="C2H2-type" evidence="8">
    <location>
        <begin position="427"/>
        <end position="454"/>
    </location>
</feature>
<dbReference type="GO" id="GO:0008270">
    <property type="term" value="F:zinc ion binding"/>
    <property type="evidence" value="ECO:0007669"/>
    <property type="project" value="UniProtKB-KW"/>
</dbReference>
<evidence type="ECO:0000256" key="1">
    <source>
        <dbReference type="ARBA" id="ARBA00022723"/>
    </source>
</evidence>
<sequence length="666" mass="75448">MNNLTETSGNEETEKQYACKFCSKKYKLPTRLHAHEKLCLSPASQEKSCKTCGQSFKQPKRLQKHELMHTLDHKFSCKFCSWHFSTKHELNVHKADEHSDKVQRRRCKLCPNSVFNTKEEYFVHVNEEHKGQSSDYHMCSDCGKQFKTKSELNNHNKSLCGTVKQFKCEVCDQKLMTPGSLFNHMLRHTVKCSNMCGYCGKMFLTIGQLRVHERTHTQDKAFVCSVCGKGFCHRQSLITHSSLHTGVKPYQCENCGSAFSCVGNLIKHRRTHADTCGGVPLTSHRVSNPTTKLKVKINTPTTSKISALKKQREMNEKLAVYKIKIHQRMEPAEAKPTEMGVLPEQLASAHSEESVKDEPVDTKPKEMEVLLEQLSSANLDEIVKEELIETKPTEMEGSVKEETPPPVVPKKRKKKRIGAELGKDLRYTCQDCNRRFGSVRQLARHEKSHGRSQTNPVHECSCCKDSFESHEECKEHQRSEHADILSKLPGLRQNIFERGLVTFARPLLPQGSTEKGVRLHLRQVRRTVPPKATAAPSRAEQLRASADVRVRDLRQALPQRSHAQVAPAHSRSEEEVPVQVLREELPVEGPAEGARAQHTGEKPFKCLYCPKAFGYRESLITHSSLHTGIKPHLCQACGSRFSCVGNLIKHRATHSSTCGVWYAKNK</sequence>
<dbReference type="FunFam" id="3.30.160.60:FF:000100">
    <property type="entry name" value="Zinc finger 45-like"/>
    <property type="match status" value="2"/>
</dbReference>
<evidence type="ECO:0000256" key="4">
    <source>
        <dbReference type="ARBA" id="ARBA00022833"/>
    </source>
</evidence>
<organism evidence="9 10">
    <name type="scientific">Photinus pyralis</name>
    <name type="common">Common eastern firefly</name>
    <name type="synonym">Lampyris pyralis</name>
    <dbReference type="NCBI Taxonomy" id="7054"/>
    <lineage>
        <taxon>Eukaryota</taxon>
        <taxon>Metazoa</taxon>
        <taxon>Ecdysozoa</taxon>
        <taxon>Arthropoda</taxon>
        <taxon>Hexapoda</taxon>
        <taxon>Insecta</taxon>
        <taxon>Pterygota</taxon>
        <taxon>Neoptera</taxon>
        <taxon>Endopterygota</taxon>
        <taxon>Coleoptera</taxon>
        <taxon>Polyphaga</taxon>
        <taxon>Elateriformia</taxon>
        <taxon>Elateroidea</taxon>
        <taxon>Lampyridae</taxon>
        <taxon>Lampyrinae</taxon>
        <taxon>Photinus</taxon>
    </lineage>
</organism>
<dbReference type="PROSITE" id="PS50157">
    <property type="entry name" value="ZINC_FINGER_C2H2_2"/>
    <property type="match status" value="9"/>
</dbReference>
<protein>
    <recommendedName>
        <fullName evidence="8">C2H2-type domain-containing protein</fullName>
    </recommendedName>
</protein>
<dbReference type="InterPro" id="IPR036236">
    <property type="entry name" value="Znf_C2H2_sf"/>
</dbReference>
<evidence type="ECO:0000313" key="10">
    <source>
        <dbReference type="Proteomes" id="UP000327044"/>
    </source>
</evidence>
<dbReference type="PROSITE" id="PS00028">
    <property type="entry name" value="ZINC_FINGER_C2H2_1"/>
    <property type="match status" value="10"/>
</dbReference>
<keyword evidence="4" id="KW-0862">Zinc</keyword>
<dbReference type="SUPFAM" id="SSF57667">
    <property type="entry name" value="beta-beta-alpha zinc fingers"/>
    <property type="match status" value="5"/>
</dbReference>
<dbReference type="Gene3D" id="3.30.160.60">
    <property type="entry name" value="Classic Zinc Finger"/>
    <property type="match status" value="8"/>
</dbReference>
<name>A0A5N4A5C9_PHOPY</name>
<gene>
    <name evidence="9" type="ORF">PPYR_14503</name>
</gene>
<reference evidence="9 10" key="1">
    <citation type="journal article" date="2018" name="Elife">
        <title>Firefly genomes illuminate parallel origins of bioluminescence in beetles.</title>
        <authorList>
            <person name="Fallon T.R."/>
            <person name="Lower S.E."/>
            <person name="Chang C.H."/>
            <person name="Bessho-Uehara M."/>
            <person name="Martin G.J."/>
            <person name="Bewick A.J."/>
            <person name="Behringer M."/>
            <person name="Debat H.J."/>
            <person name="Wong I."/>
            <person name="Day J.C."/>
            <person name="Suvorov A."/>
            <person name="Silva C.J."/>
            <person name="Stanger-Hall K.F."/>
            <person name="Hall D.W."/>
            <person name="Schmitz R.J."/>
            <person name="Nelson D.R."/>
            <person name="Lewis S.M."/>
            <person name="Shigenobu S."/>
            <person name="Bybee S.M."/>
            <person name="Larracuente A.M."/>
            <person name="Oba Y."/>
            <person name="Weng J.K."/>
        </authorList>
    </citation>
    <scope>NUCLEOTIDE SEQUENCE [LARGE SCALE GENOMIC DNA]</scope>
    <source>
        <strain evidence="9">1611_PpyrPB1</strain>
        <tissue evidence="9">Whole body</tissue>
    </source>
</reference>
<dbReference type="InParanoid" id="A0A5N4A5C9"/>
<keyword evidence="3 6" id="KW-0863">Zinc-finger</keyword>
<evidence type="ECO:0000256" key="6">
    <source>
        <dbReference type="PROSITE-ProRule" id="PRU00042"/>
    </source>
</evidence>
<evidence type="ECO:0000256" key="3">
    <source>
        <dbReference type="ARBA" id="ARBA00022771"/>
    </source>
</evidence>
<feature type="region of interest" description="Disordered" evidence="7">
    <location>
        <begin position="393"/>
        <end position="415"/>
    </location>
</feature>
<feature type="domain" description="C2H2-type" evidence="8">
    <location>
        <begin position="632"/>
        <end position="655"/>
    </location>
</feature>
<dbReference type="SMART" id="SM00355">
    <property type="entry name" value="ZnF_C2H2"/>
    <property type="match status" value="13"/>
</dbReference>
<dbReference type="InterPro" id="IPR013087">
    <property type="entry name" value="Znf_C2H2_type"/>
</dbReference>
<dbReference type="Proteomes" id="UP000327044">
    <property type="component" value="Unassembled WGS sequence"/>
</dbReference>
<feature type="domain" description="C2H2-type" evidence="8">
    <location>
        <begin position="604"/>
        <end position="631"/>
    </location>
</feature>
<feature type="domain" description="C2H2-type" evidence="8">
    <location>
        <begin position="137"/>
        <end position="164"/>
    </location>
</feature>
<keyword evidence="1" id="KW-0479">Metal-binding</keyword>
<feature type="domain" description="C2H2-type" evidence="8">
    <location>
        <begin position="75"/>
        <end position="103"/>
    </location>
</feature>
<dbReference type="Pfam" id="PF00096">
    <property type="entry name" value="zf-C2H2"/>
    <property type="match status" value="4"/>
</dbReference>
<feature type="domain" description="C2H2-type" evidence="8">
    <location>
        <begin position="194"/>
        <end position="221"/>
    </location>
</feature>
<dbReference type="AlphaFoldDB" id="A0A5N4A5C9"/>
<dbReference type="PANTHER" id="PTHR24377">
    <property type="entry name" value="IP01015P-RELATED"/>
    <property type="match status" value="1"/>
</dbReference>
<feature type="region of interest" description="Disordered" evidence="7">
    <location>
        <begin position="558"/>
        <end position="577"/>
    </location>
</feature>
<feature type="domain" description="C2H2-type" evidence="8">
    <location>
        <begin position="250"/>
        <end position="273"/>
    </location>
</feature>
<keyword evidence="2" id="KW-0677">Repeat</keyword>
<feature type="compositionally biased region" description="Basic and acidic residues" evidence="7">
    <location>
        <begin position="393"/>
        <end position="403"/>
    </location>
</feature>
<keyword evidence="5" id="KW-0539">Nucleus</keyword>
<evidence type="ECO:0000256" key="5">
    <source>
        <dbReference type="ARBA" id="ARBA00023242"/>
    </source>
</evidence>
<evidence type="ECO:0000256" key="2">
    <source>
        <dbReference type="ARBA" id="ARBA00022737"/>
    </source>
</evidence>
<feature type="domain" description="C2H2-type" evidence="8">
    <location>
        <begin position="47"/>
        <end position="74"/>
    </location>
</feature>
<comment type="caution">
    <text evidence="9">The sequence shown here is derived from an EMBL/GenBank/DDBJ whole genome shotgun (WGS) entry which is preliminary data.</text>
</comment>
<dbReference type="InterPro" id="IPR050826">
    <property type="entry name" value="Krueppel_C2H2_ZnFinger"/>
</dbReference>
<accession>A0A5N4A5C9</accession>